<evidence type="ECO:0000256" key="1">
    <source>
        <dbReference type="ARBA" id="ARBA00022679"/>
    </source>
</evidence>
<dbReference type="GO" id="GO:0009103">
    <property type="term" value="P:lipopolysaccharide biosynthetic process"/>
    <property type="evidence" value="ECO:0007669"/>
    <property type="project" value="TreeGrafter"/>
</dbReference>
<accession>X1NG87</accession>
<dbReference type="InterPro" id="IPR028098">
    <property type="entry name" value="Glyco_trans_4-like_N"/>
</dbReference>
<dbReference type="PANTHER" id="PTHR46401:SF2">
    <property type="entry name" value="GLYCOSYLTRANSFERASE WBBK-RELATED"/>
    <property type="match status" value="1"/>
</dbReference>
<keyword evidence="1" id="KW-0808">Transferase</keyword>
<dbReference type="EMBL" id="BARV01025310">
    <property type="protein sequence ID" value="GAI43027.1"/>
    <property type="molecule type" value="Genomic_DNA"/>
</dbReference>
<proteinExistence type="predicted"/>
<feature type="domain" description="Glycosyltransferase subfamily 4-like N-terminal" evidence="2">
    <location>
        <begin position="16"/>
        <end position="169"/>
    </location>
</feature>
<comment type="caution">
    <text evidence="3">The sequence shown here is derived from an EMBL/GenBank/DDBJ whole genome shotgun (WGS) entry which is preliminary data.</text>
</comment>
<sequence>MKIAIDGTIVREEITGTGFYITNLINGLIKIDNLNNYYIFGDEQYLRKYIKIDKDNFKVVHKRFKNRAIRVLWEYFIFPFELKKLKIDILHSPNYITPLLKLGFKIILTIHDLTFLLFPEKYTITKRWLFGKMIPISIKKSDKIVAVSKNTKKDILRFFSIPDDKILVTYESYPEYYH</sequence>
<dbReference type="Gene3D" id="3.40.50.2000">
    <property type="entry name" value="Glycogen Phosphorylase B"/>
    <property type="match status" value="1"/>
</dbReference>
<protein>
    <recommendedName>
        <fullName evidence="2">Glycosyltransferase subfamily 4-like N-terminal domain-containing protein</fullName>
    </recommendedName>
</protein>
<name>X1NG87_9ZZZZ</name>
<dbReference type="SUPFAM" id="SSF53756">
    <property type="entry name" value="UDP-Glycosyltransferase/glycogen phosphorylase"/>
    <property type="match status" value="1"/>
</dbReference>
<evidence type="ECO:0000313" key="3">
    <source>
        <dbReference type="EMBL" id="GAI43027.1"/>
    </source>
</evidence>
<dbReference type="Pfam" id="PF13439">
    <property type="entry name" value="Glyco_transf_4"/>
    <property type="match status" value="1"/>
</dbReference>
<dbReference type="GO" id="GO:0016757">
    <property type="term" value="F:glycosyltransferase activity"/>
    <property type="evidence" value="ECO:0007669"/>
    <property type="project" value="TreeGrafter"/>
</dbReference>
<dbReference type="AlphaFoldDB" id="X1NG87"/>
<organism evidence="3">
    <name type="scientific">marine sediment metagenome</name>
    <dbReference type="NCBI Taxonomy" id="412755"/>
    <lineage>
        <taxon>unclassified sequences</taxon>
        <taxon>metagenomes</taxon>
        <taxon>ecological metagenomes</taxon>
    </lineage>
</organism>
<dbReference type="PANTHER" id="PTHR46401">
    <property type="entry name" value="GLYCOSYLTRANSFERASE WBBK-RELATED"/>
    <property type="match status" value="1"/>
</dbReference>
<reference evidence="3" key="1">
    <citation type="journal article" date="2014" name="Front. Microbiol.">
        <title>High frequency of phylogenetically diverse reductive dehalogenase-homologous genes in deep subseafloor sedimentary metagenomes.</title>
        <authorList>
            <person name="Kawai M."/>
            <person name="Futagami T."/>
            <person name="Toyoda A."/>
            <person name="Takaki Y."/>
            <person name="Nishi S."/>
            <person name="Hori S."/>
            <person name="Arai W."/>
            <person name="Tsubouchi T."/>
            <person name="Morono Y."/>
            <person name="Uchiyama I."/>
            <person name="Ito T."/>
            <person name="Fujiyama A."/>
            <person name="Inagaki F."/>
            <person name="Takami H."/>
        </authorList>
    </citation>
    <scope>NUCLEOTIDE SEQUENCE</scope>
    <source>
        <strain evidence="3">Expedition CK06-06</strain>
    </source>
</reference>
<evidence type="ECO:0000259" key="2">
    <source>
        <dbReference type="Pfam" id="PF13439"/>
    </source>
</evidence>
<gene>
    <name evidence="3" type="ORF">S06H3_41132</name>
</gene>
<feature type="non-terminal residue" evidence="3">
    <location>
        <position position="178"/>
    </location>
</feature>